<dbReference type="EMBL" id="LAZR01023190">
    <property type="protein sequence ID" value="KKL79378.1"/>
    <property type="molecule type" value="Genomic_DNA"/>
</dbReference>
<reference evidence="1" key="1">
    <citation type="journal article" date="2015" name="Nature">
        <title>Complex archaea that bridge the gap between prokaryotes and eukaryotes.</title>
        <authorList>
            <person name="Spang A."/>
            <person name="Saw J.H."/>
            <person name="Jorgensen S.L."/>
            <person name="Zaremba-Niedzwiedzka K."/>
            <person name="Martijn J."/>
            <person name="Lind A.E."/>
            <person name="van Eijk R."/>
            <person name="Schleper C."/>
            <person name="Guy L."/>
            <person name="Ettema T.J."/>
        </authorList>
    </citation>
    <scope>NUCLEOTIDE SEQUENCE</scope>
</reference>
<comment type="caution">
    <text evidence="1">The sequence shown here is derived from an EMBL/GenBank/DDBJ whole genome shotgun (WGS) entry which is preliminary data.</text>
</comment>
<evidence type="ECO:0000313" key="1">
    <source>
        <dbReference type="EMBL" id="KKL79378.1"/>
    </source>
</evidence>
<sequence>MPKTIPGGPLAKVTTALGTEPIFILEIDWPPVSSYADRDFDGLNGKILEISSLSVVSKIGTIGTSGSLRVTIDDTDGTIKTILNTTDVHKRLVKVYQTYGSLTAADKFLLFTGEISTPIQWGESGRAISFDIVTRVESNEVGFSPEEGEFGFIAESAIGVAWPLCFGSPIRVPAVQITEQVRGTSLTRYGLITQPELDQLCSLAVALENAEAAKRVADNPAAGIFVIEANYKILTNNVTATTISLNTFKENLIFDSPDKEASINAYAQVCKDIEQGETLLESGIEDFLEAQAEIVTLEASVITLQQQIVAASDPAVIAALSATLLIVQADLATAQGEEFAATAVIAGAVASLAVSNPAKIALELVLTAITLTQIIVDNGGKFPQGSIINIRINGVQFNGTFAG</sequence>
<gene>
    <name evidence="1" type="ORF">LCGC14_2015460</name>
</gene>
<accession>A0A0F9EZ43</accession>
<name>A0A0F9EZ43_9ZZZZ</name>
<feature type="non-terminal residue" evidence="1">
    <location>
        <position position="403"/>
    </location>
</feature>
<dbReference type="AlphaFoldDB" id="A0A0F9EZ43"/>
<protein>
    <submittedName>
        <fullName evidence="1">Uncharacterized protein</fullName>
    </submittedName>
</protein>
<organism evidence="1">
    <name type="scientific">marine sediment metagenome</name>
    <dbReference type="NCBI Taxonomy" id="412755"/>
    <lineage>
        <taxon>unclassified sequences</taxon>
        <taxon>metagenomes</taxon>
        <taxon>ecological metagenomes</taxon>
    </lineage>
</organism>
<proteinExistence type="predicted"/>